<dbReference type="OrthoDB" id="977247at2"/>
<keyword evidence="3" id="KW-1185">Reference proteome</keyword>
<comment type="caution">
    <text evidence="2">The sequence shown here is derived from an EMBL/GenBank/DDBJ whole genome shotgun (WGS) entry which is preliminary data.</text>
</comment>
<dbReference type="AlphaFoldDB" id="A0A315ZH18"/>
<sequence length="289" mass="32240">MKILKLTFTLLLSLIYFVATAQDYSFMILGKKGDVTFDGKKVFVGSKLKLKGNLELKENSYLGLVHNSGRTIELKNSGKFSISDLTKKIDTKQKSVTDKYAALLLSELTGSKSNVNSKKAKYGSVSRGIGEVHPLAGKRTRVLSDVVLRWEAKENSYDAYKVIFRSTKRKVLLEKEVSANSLTINLDEVGLGKERNVLYEIVPLGVDGVKPETFMLTRLSSKEHEQLEEELSVIEGQDGEMALLLQAQMYEEHGLLCNATESYVKAVSEGGEIAEQLYKNYRGRLGLEK</sequence>
<evidence type="ECO:0000313" key="3">
    <source>
        <dbReference type="Proteomes" id="UP000245535"/>
    </source>
</evidence>
<dbReference type="Proteomes" id="UP000245535">
    <property type="component" value="Unassembled WGS sequence"/>
</dbReference>
<evidence type="ECO:0000313" key="2">
    <source>
        <dbReference type="EMBL" id="PWJ44801.1"/>
    </source>
</evidence>
<evidence type="ECO:0008006" key="4">
    <source>
        <dbReference type="Google" id="ProtNLM"/>
    </source>
</evidence>
<gene>
    <name evidence="2" type="ORF">BC781_1011179</name>
</gene>
<feature type="signal peptide" evidence="1">
    <location>
        <begin position="1"/>
        <end position="21"/>
    </location>
</feature>
<organism evidence="2 3">
    <name type="scientific">Sediminitomix flava</name>
    <dbReference type="NCBI Taxonomy" id="379075"/>
    <lineage>
        <taxon>Bacteria</taxon>
        <taxon>Pseudomonadati</taxon>
        <taxon>Bacteroidota</taxon>
        <taxon>Cytophagia</taxon>
        <taxon>Cytophagales</taxon>
        <taxon>Flammeovirgaceae</taxon>
        <taxon>Sediminitomix</taxon>
    </lineage>
</organism>
<feature type="chain" id="PRO_5016450896" description="DUF4369 domain-containing protein" evidence="1">
    <location>
        <begin position="22"/>
        <end position="289"/>
    </location>
</feature>
<protein>
    <recommendedName>
        <fullName evidence="4">DUF4369 domain-containing protein</fullName>
    </recommendedName>
</protein>
<accession>A0A315ZH18</accession>
<dbReference type="RefSeq" id="WP_146201630.1">
    <property type="nucleotide sequence ID" value="NZ_QGDO01000001.1"/>
</dbReference>
<proteinExistence type="predicted"/>
<name>A0A315ZH18_SEDFL</name>
<evidence type="ECO:0000256" key="1">
    <source>
        <dbReference type="SAM" id="SignalP"/>
    </source>
</evidence>
<dbReference type="EMBL" id="QGDO01000001">
    <property type="protein sequence ID" value="PWJ44801.1"/>
    <property type="molecule type" value="Genomic_DNA"/>
</dbReference>
<reference evidence="2 3" key="1">
    <citation type="submission" date="2018-03" db="EMBL/GenBank/DDBJ databases">
        <title>Genomic Encyclopedia of Archaeal and Bacterial Type Strains, Phase II (KMG-II): from individual species to whole genera.</title>
        <authorList>
            <person name="Goeker M."/>
        </authorList>
    </citation>
    <scope>NUCLEOTIDE SEQUENCE [LARGE SCALE GENOMIC DNA]</scope>
    <source>
        <strain evidence="2 3">DSM 28229</strain>
    </source>
</reference>
<keyword evidence="1" id="KW-0732">Signal</keyword>